<dbReference type="EMBL" id="JMSE01001175">
    <property type="protein sequence ID" value="KDN63952.1"/>
    <property type="molecule type" value="Genomic_DNA"/>
</dbReference>
<name>A0A066X4R1_COLSU</name>
<protein>
    <submittedName>
        <fullName evidence="1">Uncharacterized protein</fullName>
    </submittedName>
</protein>
<gene>
    <name evidence="1" type="ORF">CSUB01_12489</name>
</gene>
<evidence type="ECO:0000313" key="1">
    <source>
        <dbReference type="EMBL" id="KDN63952.1"/>
    </source>
</evidence>
<accession>A0A066X4R1</accession>
<dbReference type="HOGENOM" id="CLU_2637961_0_0_1"/>
<dbReference type="AlphaFoldDB" id="A0A066X4R1"/>
<dbReference type="Proteomes" id="UP000027238">
    <property type="component" value="Unassembled WGS sequence"/>
</dbReference>
<proteinExistence type="predicted"/>
<organism evidence="1 2">
    <name type="scientific">Colletotrichum sublineola</name>
    <name type="common">Sorghum anthracnose fungus</name>
    <dbReference type="NCBI Taxonomy" id="1173701"/>
    <lineage>
        <taxon>Eukaryota</taxon>
        <taxon>Fungi</taxon>
        <taxon>Dikarya</taxon>
        <taxon>Ascomycota</taxon>
        <taxon>Pezizomycotina</taxon>
        <taxon>Sordariomycetes</taxon>
        <taxon>Hypocreomycetidae</taxon>
        <taxon>Glomerellales</taxon>
        <taxon>Glomerellaceae</taxon>
        <taxon>Colletotrichum</taxon>
        <taxon>Colletotrichum graminicola species complex</taxon>
    </lineage>
</organism>
<evidence type="ECO:0000313" key="2">
    <source>
        <dbReference type="Proteomes" id="UP000027238"/>
    </source>
</evidence>
<sequence length="77" mass="8679">MFVGGMSQLPEATGQKIVKDAMDEEGFVLKEDEAKAEGALYRWLGGRIQWGGIEASRLCCVTALVWDRAIREEEWVF</sequence>
<keyword evidence="2" id="KW-1185">Reference proteome</keyword>
<comment type="caution">
    <text evidence="1">The sequence shown here is derived from an EMBL/GenBank/DDBJ whole genome shotgun (WGS) entry which is preliminary data.</text>
</comment>
<reference evidence="2" key="1">
    <citation type="journal article" date="2014" name="Genome Announc.">
        <title>Draft genome sequence of Colletotrichum sublineola, a destructive pathogen of cultivated sorghum.</title>
        <authorList>
            <person name="Baroncelli R."/>
            <person name="Sanz-Martin J.M."/>
            <person name="Rech G.E."/>
            <person name="Sukno S.A."/>
            <person name="Thon M.R."/>
        </authorList>
    </citation>
    <scope>NUCLEOTIDE SEQUENCE [LARGE SCALE GENOMIC DNA]</scope>
    <source>
        <strain evidence="2">TX430BB</strain>
    </source>
</reference>